<dbReference type="InterPro" id="IPR036291">
    <property type="entry name" value="NAD(P)-bd_dom_sf"/>
</dbReference>
<evidence type="ECO:0000256" key="6">
    <source>
        <dbReference type="ARBA" id="ARBA00049442"/>
    </source>
</evidence>
<dbReference type="GO" id="GO:0019632">
    <property type="term" value="P:shikimate metabolic process"/>
    <property type="evidence" value="ECO:0007669"/>
    <property type="project" value="TreeGrafter"/>
</dbReference>
<keyword evidence="10" id="KW-1185">Reference proteome</keyword>
<dbReference type="STRING" id="314265.R2601_00635"/>
<dbReference type="Gene3D" id="3.40.50.720">
    <property type="entry name" value="NAD(P)-binding Rossmann-like Domain"/>
    <property type="match status" value="1"/>
</dbReference>
<dbReference type="AlphaFoldDB" id="Q0FV31"/>
<dbReference type="GO" id="GO:0009073">
    <property type="term" value="P:aromatic amino acid family biosynthetic process"/>
    <property type="evidence" value="ECO:0007669"/>
    <property type="project" value="UniProtKB-KW"/>
</dbReference>
<feature type="domain" description="Shikimate dehydrogenase substrate binding N-terminal" evidence="8">
    <location>
        <begin position="13"/>
        <end position="96"/>
    </location>
</feature>
<dbReference type="InterPro" id="IPR022893">
    <property type="entry name" value="Shikimate_DH_fam"/>
</dbReference>
<dbReference type="UniPathway" id="UPA00053">
    <property type="reaction ID" value="UER00087"/>
</dbReference>
<dbReference type="InterPro" id="IPR006151">
    <property type="entry name" value="Shikm_DH/Glu-tRNA_Rdtase"/>
</dbReference>
<evidence type="ECO:0000256" key="2">
    <source>
        <dbReference type="ARBA" id="ARBA00012962"/>
    </source>
</evidence>
<comment type="pathway">
    <text evidence="1">Metabolic intermediate biosynthesis; chorismate biosynthesis; chorismate from D-erythrose 4-phosphate and phosphoenolpyruvate: step 4/7.</text>
</comment>
<evidence type="ECO:0000313" key="10">
    <source>
        <dbReference type="Proteomes" id="UP000006230"/>
    </source>
</evidence>
<dbReference type="InterPro" id="IPR046346">
    <property type="entry name" value="Aminoacid_DH-like_N_sf"/>
</dbReference>
<proteinExistence type="predicted"/>
<dbReference type="SUPFAM" id="SSF51735">
    <property type="entry name" value="NAD(P)-binding Rossmann-fold domains"/>
    <property type="match status" value="1"/>
</dbReference>
<evidence type="ECO:0000259" key="7">
    <source>
        <dbReference type="Pfam" id="PF01488"/>
    </source>
</evidence>
<evidence type="ECO:0000256" key="3">
    <source>
        <dbReference type="ARBA" id="ARBA00022857"/>
    </source>
</evidence>
<organism evidence="9 10">
    <name type="scientific">Salipiger bermudensis (strain DSM 26914 / JCM 13377 / KCTC 12554 / HTCC2601)</name>
    <name type="common">Pelagibaca bermudensis</name>
    <dbReference type="NCBI Taxonomy" id="314265"/>
    <lineage>
        <taxon>Bacteria</taxon>
        <taxon>Pseudomonadati</taxon>
        <taxon>Pseudomonadota</taxon>
        <taxon>Alphaproteobacteria</taxon>
        <taxon>Rhodobacterales</taxon>
        <taxon>Roseobacteraceae</taxon>
        <taxon>Salipiger</taxon>
    </lineage>
</organism>
<dbReference type="PANTHER" id="PTHR21089:SF1">
    <property type="entry name" value="BIFUNCTIONAL 3-DEHYDROQUINATE DEHYDRATASE_SHIKIMATE DEHYDROGENASE, CHLOROPLASTIC"/>
    <property type="match status" value="1"/>
</dbReference>
<dbReference type="GO" id="GO:0005829">
    <property type="term" value="C:cytosol"/>
    <property type="evidence" value="ECO:0007669"/>
    <property type="project" value="TreeGrafter"/>
</dbReference>
<dbReference type="EC" id="1.1.1.25" evidence="2"/>
<dbReference type="PANTHER" id="PTHR21089">
    <property type="entry name" value="SHIKIMATE DEHYDROGENASE"/>
    <property type="match status" value="1"/>
</dbReference>
<dbReference type="GO" id="GO:0050661">
    <property type="term" value="F:NADP binding"/>
    <property type="evidence" value="ECO:0007669"/>
    <property type="project" value="TreeGrafter"/>
</dbReference>
<dbReference type="OrthoDB" id="7873617at2"/>
<keyword evidence="5" id="KW-0057">Aromatic amino acid biosynthesis</keyword>
<evidence type="ECO:0000256" key="5">
    <source>
        <dbReference type="ARBA" id="ARBA00023141"/>
    </source>
</evidence>
<name>Q0FV31_SALBH</name>
<feature type="domain" description="Quinate/shikimate 5-dehydrogenase/glutamyl-tRNA reductase" evidence="7">
    <location>
        <begin position="127"/>
        <end position="200"/>
    </location>
</feature>
<dbReference type="Pfam" id="PF01488">
    <property type="entry name" value="Shikimate_DH"/>
    <property type="match status" value="1"/>
</dbReference>
<dbReference type="Gene3D" id="3.40.50.10860">
    <property type="entry name" value="Leucine Dehydrogenase, chain A, domain 1"/>
    <property type="match status" value="1"/>
</dbReference>
<protein>
    <recommendedName>
        <fullName evidence="2">shikimate dehydrogenase (NADP(+))</fullName>
        <ecNumber evidence="2">1.1.1.25</ecNumber>
    </recommendedName>
</protein>
<dbReference type="InterPro" id="IPR013708">
    <property type="entry name" value="Shikimate_DH-bd_N"/>
</dbReference>
<dbReference type="GO" id="GO:0009423">
    <property type="term" value="P:chorismate biosynthetic process"/>
    <property type="evidence" value="ECO:0007669"/>
    <property type="project" value="UniProtKB-UniPathway"/>
</dbReference>
<dbReference type="eggNOG" id="COG0169">
    <property type="taxonomic scope" value="Bacteria"/>
</dbReference>
<evidence type="ECO:0000256" key="4">
    <source>
        <dbReference type="ARBA" id="ARBA00023002"/>
    </source>
</evidence>
<keyword evidence="4" id="KW-0560">Oxidoreductase</keyword>
<accession>Q0FV31</accession>
<dbReference type="HOGENOM" id="CLU_044063_4_0_5"/>
<comment type="caution">
    <text evidence="9">The sequence shown here is derived from an EMBL/GenBank/DDBJ whole genome shotgun (WGS) entry which is preliminary data.</text>
</comment>
<dbReference type="CDD" id="cd01065">
    <property type="entry name" value="NAD_bind_Shikimate_DH"/>
    <property type="match status" value="1"/>
</dbReference>
<keyword evidence="3" id="KW-0521">NADP</keyword>
<dbReference type="EMBL" id="AATQ01000003">
    <property type="protein sequence ID" value="EAU47900.1"/>
    <property type="molecule type" value="Genomic_DNA"/>
</dbReference>
<dbReference type="Proteomes" id="UP000006230">
    <property type="component" value="Unassembled WGS sequence"/>
</dbReference>
<sequence length="281" mass="28772">MTQITGHTRVFGILADPIAHVKTPQVMAEVFARHGVDGVLVPMHVTPDQLPQALDGLRAMRNFGGFIATMPHKAAMLGLCDAIEGDAARIGAVNCVRREDDGRLIGAMLDGIGFVEGVRQAGIDPGGTRVLLAGAGGAASAIAFALAEAGVAELTILNRTASKAEDLAERVSEAYPACRAEGCSVVADLASYDIVANATSLGLRAGDPLPLSPEGLHAGQIVAEAIMEPEVTPLLAEAAARGARCHPGLPMLHCQIELMARHMGAIPGEALTGTAAAGSAQ</sequence>
<dbReference type="SUPFAM" id="SSF53223">
    <property type="entry name" value="Aminoacid dehydrogenase-like, N-terminal domain"/>
    <property type="match status" value="1"/>
</dbReference>
<keyword evidence="5" id="KW-0028">Amino-acid biosynthesis</keyword>
<gene>
    <name evidence="9" type="ORF">R2601_00635</name>
</gene>
<evidence type="ECO:0000256" key="1">
    <source>
        <dbReference type="ARBA" id="ARBA00004871"/>
    </source>
</evidence>
<dbReference type="GO" id="GO:0004764">
    <property type="term" value="F:shikimate 3-dehydrogenase (NADP+) activity"/>
    <property type="evidence" value="ECO:0007669"/>
    <property type="project" value="UniProtKB-EC"/>
</dbReference>
<dbReference type="Pfam" id="PF08501">
    <property type="entry name" value="Shikimate_dh_N"/>
    <property type="match status" value="1"/>
</dbReference>
<dbReference type="RefSeq" id="WP_007803606.1">
    <property type="nucleotide sequence ID" value="NZ_DS022279.1"/>
</dbReference>
<reference evidence="9 10" key="1">
    <citation type="journal article" date="2010" name="J. Bacteriol.">
        <title>Genome sequences of Pelagibaca bermudensis HTCC2601T and Maritimibacter alkaliphilus HTCC2654T, the type strains of two marine Roseobacter genera.</title>
        <authorList>
            <person name="Thrash J.C."/>
            <person name="Cho J.C."/>
            <person name="Ferriera S."/>
            <person name="Johnson J."/>
            <person name="Vergin K.L."/>
            <person name="Giovannoni S.J."/>
        </authorList>
    </citation>
    <scope>NUCLEOTIDE SEQUENCE [LARGE SCALE GENOMIC DNA]</scope>
    <source>
        <strain evidence="10">DSM 26914 / JCM 13377 / KCTC 12554 / HTCC2601</strain>
    </source>
</reference>
<evidence type="ECO:0000313" key="9">
    <source>
        <dbReference type="EMBL" id="EAU47900.1"/>
    </source>
</evidence>
<comment type="catalytic activity">
    <reaction evidence="6">
        <text>shikimate + NADP(+) = 3-dehydroshikimate + NADPH + H(+)</text>
        <dbReference type="Rhea" id="RHEA:17737"/>
        <dbReference type="ChEBI" id="CHEBI:15378"/>
        <dbReference type="ChEBI" id="CHEBI:16630"/>
        <dbReference type="ChEBI" id="CHEBI:36208"/>
        <dbReference type="ChEBI" id="CHEBI:57783"/>
        <dbReference type="ChEBI" id="CHEBI:58349"/>
        <dbReference type="EC" id="1.1.1.25"/>
    </reaction>
</comment>
<evidence type="ECO:0000259" key="8">
    <source>
        <dbReference type="Pfam" id="PF08501"/>
    </source>
</evidence>